<reference evidence="2 3" key="1">
    <citation type="submission" date="2020-02" db="EMBL/GenBank/DDBJ databases">
        <title>Draft genome sequence of Limisphaera ngatamarikiensis NGM72.4T, a thermophilic Verrucomicrobia grouped in subdivision 3.</title>
        <authorList>
            <person name="Carere C.R."/>
            <person name="Steen J."/>
            <person name="Hugenholtz P."/>
            <person name="Stott M.B."/>
        </authorList>
    </citation>
    <scope>NUCLEOTIDE SEQUENCE [LARGE SCALE GENOMIC DNA]</scope>
    <source>
        <strain evidence="2 3">NGM72.4</strain>
    </source>
</reference>
<evidence type="ECO:0000259" key="1">
    <source>
        <dbReference type="Pfam" id="PF05430"/>
    </source>
</evidence>
<keyword evidence="2" id="KW-0808">Transferase</keyword>
<dbReference type="InterPro" id="IPR029063">
    <property type="entry name" value="SAM-dependent_MTases_sf"/>
</dbReference>
<dbReference type="GO" id="GO:0016645">
    <property type="term" value="F:oxidoreductase activity, acting on the CH-NH group of donors"/>
    <property type="evidence" value="ECO:0007669"/>
    <property type="project" value="InterPro"/>
</dbReference>
<gene>
    <name evidence="2" type="ORF">G4L39_00310</name>
</gene>
<keyword evidence="2" id="KW-0489">Methyltransferase</keyword>
<dbReference type="RefSeq" id="WP_165105042.1">
    <property type="nucleotide sequence ID" value="NZ_JAAKYA010000004.1"/>
</dbReference>
<proteinExistence type="predicted"/>
<dbReference type="Pfam" id="PF05430">
    <property type="entry name" value="Methyltransf_30"/>
    <property type="match status" value="1"/>
</dbReference>
<dbReference type="InterPro" id="IPR008471">
    <property type="entry name" value="MnmC-like_methylTransf"/>
</dbReference>
<comment type="caution">
    <text evidence="2">The sequence shown here is derived from an EMBL/GenBank/DDBJ whole genome shotgun (WGS) entry which is preliminary data.</text>
</comment>
<dbReference type="EMBL" id="JAAKYA010000004">
    <property type="protein sequence ID" value="NGO37848.1"/>
    <property type="molecule type" value="Genomic_DNA"/>
</dbReference>
<keyword evidence="3" id="KW-1185">Reference proteome</keyword>
<dbReference type="PANTHER" id="PTHR39963:SF1">
    <property type="entry name" value="MNMC-LIKE METHYLTRANSFERASE DOMAIN-CONTAINING PROTEIN"/>
    <property type="match status" value="1"/>
</dbReference>
<evidence type="ECO:0000313" key="3">
    <source>
        <dbReference type="Proteomes" id="UP000477311"/>
    </source>
</evidence>
<feature type="domain" description="MnmC-like methyltransferase" evidence="1">
    <location>
        <begin position="157"/>
        <end position="236"/>
    </location>
</feature>
<organism evidence="2 3">
    <name type="scientific">Limisphaera ngatamarikiensis</name>
    <dbReference type="NCBI Taxonomy" id="1324935"/>
    <lineage>
        <taxon>Bacteria</taxon>
        <taxon>Pseudomonadati</taxon>
        <taxon>Verrucomicrobiota</taxon>
        <taxon>Verrucomicrobiia</taxon>
        <taxon>Limisphaerales</taxon>
        <taxon>Limisphaeraceae</taxon>
        <taxon>Limisphaera</taxon>
    </lineage>
</organism>
<dbReference type="GO" id="GO:0008168">
    <property type="term" value="F:methyltransferase activity"/>
    <property type="evidence" value="ECO:0007669"/>
    <property type="project" value="UniProtKB-KW"/>
</dbReference>
<evidence type="ECO:0000313" key="2">
    <source>
        <dbReference type="EMBL" id="NGO37848.1"/>
    </source>
</evidence>
<sequence>MGFGGRFELVRLRTGAWAVRDAVVGEVMHPGAGPGVEAWALYVEELQLGRLWSRVESGQQAEAVVWDVGLGAGANALAVLRSASTRRVRLRMWSFDVALEGLAFARRHGDRLGYVEGMEAVLDRFLSGGGFVGRVGEAEVEWRFVEGDFSRWLVEDAAEVSAPDAVAYDPFSPARNPALWTVEVFRRLYRRLDPGRACVLATYSRSSRVRVALLVAGFYVGRGCAVGVKEETTVASNCPDRLERPLDGAWLARLRRSTAAEPAWLSGDPPGALRPSTWDLLMRHPQFAGCGMGSEPAPDPRGGD</sequence>
<dbReference type="AlphaFoldDB" id="A0A6M1RCR2"/>
<dbReference type="PANTHER" id="PTHR39963">
    <property type="entry name" value="SLL0983 PROTEIN"/>
    <property type="match status" value="1"/>
</dbReference>
<dbReference type="GO" id="GO:0032259">
    <property type="term" value="P:methylation"/>
    <property type="evidence" value="ECO:0007669"/>
    <property type="project" value="UniProtKB-KW"/>
</dbReference>
<dbReference type="SUPFAM" id="SSF53335">
    <property type="entry name" value="S-adenosyl-L-methionine-dependent methyltransferases"/>
    <property type="match status" value="1"/>
</dbReference>
<dbReference type="Proteomes" id="UP000477311">
    <property type="component" value="Unassembled WGS sequence"/>
</dbReference>
<name>A0A6M1RCR2_9BACT</name>
<dbReference type="Gene3D" id="3.40.50.150">
    <property type="entry name" value="Vaccinia Virus protein VP39"/>
    <property type="match status" value="1"/>
</dbReference>
<protein>
    <submittedName>
        <fullName evidence="2">Methyltransferase</fullName>
    </submittedName>
</protein>
<accession>A0A6M1RCR2</accession>